<organism evidence="5 6">
    <name type="scientific">Variovorax beijingensis</name>
    <dbReference type="NCBI Taxonomy" id="2496117"/>
    <lineage>
        <taxon>Bacteria</taxon>
        <taxon>Pseudomonadati</taxon>
        <taxon>Pseudomonadota</taxon>
        <taxon>Betaproteobacteria</taxon>
        <taxon>Burkholderiales</taxon>
        <taxon>Comamonadaceae</taxon>
        <taxon>Variovorax</taxon>
    </lineage>
</organism>
<dbReference type="GO" id="GO:0043565">
    <property type="term" value="F:sequence-specific DNA binding"/>
    <property type="evidence" value="ECO:0007669"/>
    <property type="project" value="InterPro"/>
</dbReference>
<keyword evidence="3" id="KW-0804">Transcription</keyword>
<dbReference type="PANTHER" id="PTHR43280:SF32">
    <property type="entry name" value="TRANSCRIPTIONAL REGULATORY PROTEIN"/>
    <property type="match status" value="1"/>
</dbReference>
<dbReference type="Pfam" id="PF02311">
    <property type="entry name" value="AraC_binding"/>
    <property type="match status" value="1"/>
</dbReference>
<comment type="caution">
    <text evidence="5">The sequence shown here is derived from an EMBL/GenBank/DDBJ whole genome shotgun (WGS) entry which is preliminary data.</text>
</comment>
<dbReference type="Gene3D" id="1.10.10.60">
    <property type="entry name" value="Homeodomain-like"/>
    <property type="match status" value="1"/>
</dbReference>
<dbReference type="EMBL" id="RQXU01000003">
    <property type="protein sequence ID" value="RRH90359.1"/>
    <property type="molecule type" value="Genomic_DNA"/>
</dbReference>
<dbReference type="Pfam" id="PF12833">
    <property type="entry name" value="HTH_18"/>
    <property type="match status" value="1"/>
</dbReference>
<gene>
    <name evidence="5" type="ORF">EH244_06300</name>
</gene>
<evidence type="ECO:0000256" key="1">
    <source>
        <dbReference type="ARBA" id="ARBA00023015"/>
    </source>
</evidence>
<evidence type="ECO:0000259" key="4">
    <source>
        <dbReference type="PROSITE" id="PS01124"/>
    </source>
</evidence>
<evidence type="ECO:0000256" key="3">
    <source>
        <dbReference type="ARBA" id="ARBA00023163"/>
    </source>
</evidence>
<reference evidence="5 6" key="1">
    <citation type="submission" date="2018-11" db="EMBL/GenBank/DDBJ databases">
        <title>The genome of Variovorax sp T529.</title>
        <authorList>
            <person name="Gao J."/>
        </authorList>
    </citation>
    <scope>NUCLEOTIDE SEQUENCE [LARGE SCALE GENOMIC DNA]</scope>
    <source>
        <strain evidence="5 6">T529</strain>
    </source>
</reference>
<dbReference type="RefSeq" id="WP_124957586.1">
    <property type="nucleotide sequence ID" value="NZ_CBFHCE010000002.1"/>
</dbReference>
<dbReference type="AlphaFoldDB" id="A0A3P3EVB8"/>
<feature type="domain" description="HTH araC/xylS-type" evidence="4">
    <location>
        <begin position="197"/>
        <end position="295"/>
    </location>
</feature>
<dbReference type="InterPro" id="IPR018060">
    <property type="entry name" value="HTH_AraC"/>
</dbReference>
<name>A0A3P3EVB8_9BURK</name>
<dbReference type="Proteomes" id="UP000271590">
    <property type="component" value="Unassembled WGS sequence"/>
</dbReference>
<dbReference type="InterPro" id="IPR037923">
    <property type="entry name" value="HTH-like"/>
</dbReference>
<dbReference type="SUPFAM" id="SSF51215">
    <property type="entry name" value="Regulatory protein AraC"/>
    <property type="match status" value="1"/>
</dbReference>
<dbReference type="InterPro" id="IPR003313">
    <property type="entry name" value="AraC-bd"/>
</dbReference>
<dbReference type="GO" id="GO:0003700">
    <property type="term" value="F:DNA-binding transcription factor activity"/>
    <property type="evidence" value="ECO:0007669"/>
    <property type="project" value="InterPro"/>
</dbReference>
<evidence type="ECO:0000256" key="2">
    <source>
        <dbReference type="ARBA" id="ARBA00023125"/>
    </source>
</evidence>
<sequence length="307" mass="34406">MTKKGRRVLEIQRLDYQPDGDYPLDLEIFRVSDLRRRVGTEILGSTHRYAFLTLLCVTRGACTQLVDFESVPCAPGSLLLVRQGMAHSFGATEDWDGWLVLFRPEFLLPSSLIEVSRTGVSDLDGLPTHLVPAETEAAMVTRAIAQMHDDTRMGAAAEDMHALLRYQLCALLTRIRIIHAQNKAGGAARSPASQRFKEFELLVEKHFATWHHASRYAERMGCSEKSLARATMDSAGVNPKAFISARIVLEAKRLLAHTELSVSDIAERIGFNDLSNFVKFFKREAECTSMEFRRQQMPFRSSSGSEG</sequence>
<dbReference type="PANTHER" id="PTHR43280">
    <property type="entry name" value="ARAC-FAMILY TRANSCRIPTIONAL REGULATOR"/>
    <property type="match status" value="1"/>
</dbReference>
<dbReference type="SUPFAM" id="SSF46689">
    <property type="entry name" value="Homeodomain-like"/>
    <property type="match status" value="1"/>
</dbReference>
<dbReference type="PROSITE" id="PS01124">
    <property type="entry name" value="HTH_ARAC_FAMILY_2"/>
    <property type="match status" value="1"/>
</dbReference>
<evidence type="ECO:0000313" key="5">
    <source>
        <dbReference type="EMBL" id="RRH90359.1"/>
    </source>
</evidence>
<keyword evidence="2" id="KW-0238">DNA-binding</keyword>
<dbReference type="SMART" id="SM00342">
    <property type="entry name" value="HTH_ARAC"/>
    <property type="match status" value="1"/>
</dbReference>
<dbReference type="InterPro" id="IPR009057">
    <property type="entry name" value="Homeodomain-like_sf"/>
</dbReference>
<proteinExistence type="predicted"/>
<evidence type="ECO:0000313" key="6">
    <source>
        <dbReference type="Proteomes" id="UP000271590"/>
    </source>
</evidence>
<keyword evidence="1" id="KW-0805">Transcription regulation</keyword>
<accession>A0A3P3EVB8</accession>
<protein>
    <submittedName>
        <fullName evidence="5">AraC family transcriptional regulator</fullName>
    </submittedName>
</protein>